<dbReference type="GO" id="GO:0004674">
    <property type="term" value="F:protein serine/threonine kinase activity"/>
    <property type="evidence" value="ECO:0007669"/>
    <property type="project" value="UniProtKB-KW"/>
</dbReference>
<dbReference type="EMBL" id="LNSV01000021">
    <property type="protein sequence ID" value="KUH38771.1"/>
    <property type="molecule type" value="Genomic_DNA"/>
</dbReference>
<dbReference type="Proteomes" id="UP000054011">
    <property type="component" value="Unassembled WGS sequence"/>
</dbReference>
<reference evidence="3 4" key="1">
    <citation type="submission" date="2015-11" db="EMBL/GenBank/DDBJ databases">
        <title>Genome-wide analysis reveals the secondary metabolome in Streptomyces kanasensis ZX01.</title>
        <authorList>
            <person name="Zhang G."/>
            <person name="Han L."/>
            <person name="Feng J."/>
            <person name="Zhang X."/>
        </authorList>
    </citation>
    <scope>NUCLEOTIDE SEQUENCE [LARGE SCALE GENOMIC DNA]</scope>
    <source>
        <strain evidence="3 4">ZX01</strain>
    </source>
</reference>
<proteinExistence type="predicted"/>
<dbReference type="STRING" id="936756.ATE80_10865"/>
<sequence length="134" mass="14421">MTDSSMKAVGWARSFPISGGVRAGRQWAREHLESLGWTEQAPETVDDVLLAVSELITNAHVHAHSSAQVVLTWDNRCLHVSVHDAAAELPAPRDPDTTSPGGRGLALVDALSDHWHTHPQKDGKTITACFTPTG</sequence>
<dbReference type="InterPro" id="IPR050267">
    <property type="entry name" value="Anti-sigma-factor_SerPK"/>
</dbReference>
<dbReference type="PANTHER" id="PTHR35526:SF3">
    <property type="entry name" value="ANTI-SIGMA-F FACTOR RSBW"/>
    <property type="match status" value="1"/>
</dbReference>
<dbReference type="InterPro" id="IPR036890">
    <property type="entry name" value="HATPase_C_sf"/>
</dbReference>
<dbReference type="Pfam" id="PF13581">
    <property type="entry name" value="HATPase_c_2"/>
    <property type="match status" value="1"/>
</dbReference>
<dbReference type="SUPFAM" id="SSF55874">
    <property type="entry name" value="ATPase domain of HSP90 chaperone/DNA topoisomerase II/histidine kinase"/>
    <property type="match status" value="1"/>
</dbReference>
<dbReference type="OrthoDB" id="3853431at2"/>
<keyword evidence="1" id="KW-0418">Kinase</keyword>
<keyword evidence="4" id="KW-1185">Reference proteome</keyword>
<evidence type="ECO:0000313" key="4">
    <source>
        <dbReference type="Proteomes" id="UP000054011"/>
    </source>
</evidence>
<keyword evidence="1" id="KW-0723">Serine/threonine-protein kinase</keyword>
<protein>
    <submittedName>
        <fullName evidence="3">ATP-binding protein</fullName>
    </submittedName>
</protein>
<organism evidence="3 4">
    <name type="scientific">Streptomyces kanasensis</name>
    <dbReference type="NCBI Taxonomy" id="936756"/>
    <lineage>
        <taxon>Bacteria</taxon>
        <taxon>Bacillati</taxon>
        <taxon>Actinomycetota</taxon>
        <taxon>Actinomycetes</taxon>
        <taxon>Kitasatosporales</taxon>
        <taxon>Streptomycetaceae</taxon>
        <taxon>Streptomyces</taxon>
    </lineage>
</organism>
<name>A0A100Y6U9_9ACTN</name>
<evidence type="ECO:0000313" key="3">
    <source>
        <dbReference type="EMBL" id="KUH38771.1"/>
    </source>
</evidence>
<dbReference type="GO" id="GO:0005524">
    <property type="term" value="F:ATP binding"/>
    <property type="evidence" value="ECO:0007669"/>
    <property type="project" value="UniProtKB-KW"/>
</dbReference>
<dbReference type="RefSeq" id="WP_058941969.1">
    <property type="nucleotide sequence ID" value="NZ_LNSV01000021.1"/>
</dbReference>
<dbReference type="Gene3D" id="3.30.565.10">
    <property type="entry name" value="Histidine kinase-like ATPase, C-terminal domain"/>
    <property type="match status" value="1"/>
</dbReference>
<evidence type="ECO:0000256" key="1">
    <source>
        <dbReference type="ARBA" id="ARBA00022527"/>
    </source>
</evidence>
<dbReference type="CDD" id="cd16936">
    <property type="entry name" value="HATPase_RsbW-like"/>
    <property type="match status" value="1"/>
</dbReference>
<evidence type="ECO:0000259" key="2">
    <source>
        <dbReference type="Pfam" id="PF13581"/>
    </source>
</evidence>
<gene>
    <name evidence="3" type="ORF">ATE80_10865</name>
</gene>
<accession>A0A100Y6U9</accession>
<dbReference type="InterPro" id="IPR003594">
    <property type="entry name" value="HATPase_dom"/>
</dbReference>
<keyword evidence="3" id="KW-0067">ATP-binding</keyword>
<feature type="domain" description="Histidine kinase/HSP90-like ATPase" evidence="2">
    <location>
        <begin position="21"/>
        <end position="129"/>
    </location>
</feature>
<keyword evidence="1" id="KW-0808">Transferase</keyword>
<dbReference type="AlphaFoldDB" id="A0A100Y6U9"/>
<dbReference type="PANTHER" id="PTHR35526">
    <property type="entry name" value="ANTI-SIGMA-F FACTOR RSBW-RELATED"/>
    <property type="match status" value="1"/>
</dbReference>
<comment type="caution">
    <text evidence="3">The sequence shown here is derived from an EMBL/GenBank/DDBJ whole genome shotgun (WGS) entry which is preliminary data.</text>
</comment>
<keyword evidence="3" id="KW-0547">Nucleotide-binding</keyword>